<keyword evidence="3" id="KW-1185">Reference proteome</keyword>
<comment type="caution">
    <text evidence="2">The sequence shown here is derived from an EMBL/GenBank/DDBJ whole genome shotgun (WGS) entry which is preliminary data.</text>
</comment>
<reference evidence="2" key="1">
    <citation type="submission" date="2021-01" db="EMBL/GenBank/DDBJ databases">
        <title>Whole genome shotgun sequence of Virgisporangium aliadipatigenens NBRC 105644.</title>
        <authorList>
            <person name="Komaki H."/>
            <person name="Tamura T."/>
        </authorList>
    </citation>
    <scope>NUCLEOTIDE SEQUENCE</scope>
    <source>
        <strain evidence="2">NBRC 105644</strain>
    </source>
</reference>
<gene>
    <name evidence="2" type="ORF">Val02_86660</name>
</gene>
<dbReference type="EMBL" id="BOPF01000054">
    <property type="protein sequence ID" value="GIJ51780.1"/>
    <property type="molecule type" value="Genomic_DNA"/>
</dbReference>
<evidence type="ECO:0000313" key="2">
    <source>
        <dbReference type="EMBL" id="GIJ51780.1"/>
    </source>
</evidence>
<dbReference type="GO" id="GO:0071513">
    <property type="term" value="C:phosphopantothenoylcysteine decarboxylase complex"/>
    <property type="evidence" value="ECO:0007669"/>
    <property type="project" value="TreeGrafter"/>
</dbReference>
<dbReference type="Proteomes" id="UP000619260">
    <property type="component" value="Unassembled WGS sequence"/>
</dbReference>
<dbReference type="Pfam" id="PF02441">
    <property type="entry name" value="Flavoprotein"/>
    <property type="match status" value="1"/>
</dbReference>
<accession>A0A8J3YXU9</accession>
<evidence type="ECO:0000259" key="1">
    <source>
        <dbReference type="Pfam" id="PF02441"/>
    </source>
</evidence>
<sequence>MGLEHLLFIGTGAPSIMELPMVLSHLRATYEVELAVCLTDSASRLVAPAAVAAVTARPVVPSQWAVAPEAGPLHVTWAKWADLVVVWPATLSFLARCAAGITNDVASAIAISTEAPVLVAPSISGTAVRRGPYRRVAATLAEDGFHFAGPVRGLAVSDLSESDGGCVPPLALIEHIQRMAAGEAGTR</sequence>
<dbReference type="AlphaFoldDB" id="A0A8J3YXU9"/>
<dbReference type="GO" id="GO:0010181">
    <property type="term" value="F:FMN binding"/>
    <property type="evidence" value="ECO:0007669"/>
    <property type="project" value="TreeGrafter"/>
</dbReference>
<evidence type="ECO:0000313" key="3">
    <source>
        <dbReference type="Proteomes" id="UP000619260"/>
    </source>
</evidence>
<dbReference type="GO" id="GO:0004633">
    <property type="term" value="F:phosphopantothenoylcysteine decarboxylase activity"/>
    <property type="evidence" value="ECO:0007669"/>
    <property type="project" value="TreeGrafter"/>
</dbReference>
<dbReference type="InterPro" id="IPR003382">
    <property type="entry name" value="Flavoprotein"/>
</dbReference>
<dbReference type="PANTHER" id="PTHR14359">
    <property type="entry name" value="HOMO-OLIGOMERIC FLAVIN CONTAINING CYS DECARBOXYLASE FAMILY"/>
    <property type="match status" value="1"/>
</dbReference>
<name>A0A8J3YXU9_9ACTN</name>
<dbReference type="InterPro" id="IPR036551">
    <property type="entry name" value="Flavin_trans-like"/>
</dbReference>
<dbReference type="SUPFAM" id="SSF52507">
    <property type="entry name" value="Homo-oligomeric flavin-containing Cys decarboxylases, HFCD"/>
    <property type="match status" value="1"/>
</dbReference>
<organism evidence="2 3">
    <name type="scientific">Virgisporangium aliadipatigenens</name>
    <dbReference type="NCBI Taxonomy" id="741659"/>
    <lineage>
        <taxon>Bacteria</taxon>
        <taxon>Bacillati</taxon>
        <taxon>Actinomycetota</taxon>
        <taxon>Actinomycetes</taxon>
        <taxon>Micromonosporales</taxon>
        <taxon>Micromonosporaceae</taxon>
        <taxon>Virgisporangium</taxon>
    </lineage>
</organism>
<dbReference type="PANTHER" id="PTHR14359:SF6">
    <property type="entry name" value="PHOSPHOPANTOTHENOYLCYSTEINE DECARBOXYLASE"/>
    <property type="match status" value="1"/>
</dbReference>
<protein>
    <recommendedName>
        <fullName evidence="1">Flavoprotein domain-containing protein</fullName>
    </recommendedName>
</protein>
<proteinExistence type="predicted"/>
<feature type="domain" description="Flavoprotein" evidence="1">
    <location>
        <begin position="5"/>
        <end position="121"/>
    </location>
</feature>
<dbReference type="GO" id="GO:0015937">
    <property type="term" value="P:coenzyme A biosynthetic process"/>
    <property type="evidence" value="ECO:0007669"/>
    <property type="project" value="TreeGrafter"/>
</dbReference>
<dbReference type="Gene3D" id="3.40.50.1950">
    <property type="entry name" value="Flavin prenyltransferase-like"/>
    <property type="match status" value="1"/>
</dbReference>